<organism evidence="4">
    <name type="scientific">freshwater metagenome</name>
    <dbReference type="NCBI Taxonomy" id="449393"/>
    <lineage>
        <taxon>unclassified sequences</taxon>
        <taxon>metagenomes</taxon>
        <taxon>ecological metagenomes</taxon>
    </lineage>
</organism>
<protein>
    <submittedName>
        <fullName evidence="4">Unannotated protein</fullName>
    </submittedName>
</protein>
<dbReference type="Gene3D" id="1.10.443.10">
    <property type="entry name" value="Intergrase catalytic core"/>
    <property type="match status" value="1"/>
</dbReference>
<dbReference type="Pfam" id="PF00589">
    <property type="entry name" value="Phage_integrase"/>
    <property type="match status" value="1"/>
</dbReference>
<feature type="domain" description="Tyr recombinase" evidence="3">
    <location>
        <begin position="98"/>
        <end position="301"/>
    </location>
</feature>
<keyword evidence="2" id="KW-0233">DNA recombination</keyword>
<dbReference type="InterPro" id="IPR002104">
    <property type="entry name" value="Integrase_catalytic"/>
</dbReference>
<accession>A0A6J6Y0B3</accession>
<evidence type="ECO:0000259" key="3">
    <source>
        <dbReference type="PROSITE" id="PS51898"/>
    </source>
</evidence>
<keyword evidence="1" id="KW-0238">DNA-binding</keyword>
<dbReference type="EMBL" id="CAFAAK010000089">
    <property type="protein sequence ID" value="CAB4799397.1"/>
    <property type="molecule type" value="Genomic_DNA"/>
</dbReference>
<dbReference type="PROSITE" id="PS51898">
    <property type="entry name" value="TYR_RECOMBINASE"/>
    <property type="match status" value="1"/>
</dbReference>
<dbReference type="InterPro" id="IPR050090">
    <property type="entry name" value="Tyrosine_recombinase_XerCD"/>
</dbReference>
<reference evidence="4" key="1">
    <citation type="submission" date="2020-05" db="EMBL/GenBank/DDBJ databases">
        <authorList>
            <person name="Chiriac C."/>
            <person name="Salcher M."/>
            <person name="Ghai R."/>
            <person name="Kavagutti S V."/>
        </authorList>
    </citation>
    <scope>NUCLEOTIDE SEQUENCE</scope>
</reference>
<gene>
    <name evidence="4" type="ORF">UFOPK3024_00513</name>
</gene>
<dbReference type="GO" id="GO:0003677">
    <property type="term" value="F:DNA binding"/>
    <property type="evidence" value="ECO:0007669"/>
    <property type="project" value="UniProtKB-KW"/>
</dbReference>
<dbReference type="GO" id="GO:0015074">
    <property type="term" value="P:DNA integration"/>
    <property type="evidence" value="ECO:0007669"/>
    <property type="project" value="InterPro"/>
</dbReference>
<evidence type="ECO:0000256" key="2">
    <source>
        <dbReference type="ARBA" id="ARBA00023172"/>
    </source>
</evidence>
<dbReference type="SUPFAM" id="SSF56349">
    <property type="entry name" value="DNA breaking-rejoining enzymes"/>
    <property type="match status" value="1"/>
</dbReference>
<evidence type="ECO:0000313" key="4">
    <source>
        <dbReference type="EMBL" id="CAB4799397.1"/>
    </source>
</evidence>
<dbReference type="InterPro" id="IPR013762">
    <property type="entry name" value="Integrase-like_cat_sf"/>
</dbReference>
<dbReference type="InterPro" id="IPR011010">
    <property type="entry name" value="DNA_brk_join_enz"/>
</dbReference>
<dbReference type="PANTHER" id="PTHR30349:SF41">
    <property type="entry name" value="INTEGRASE_RECOMBINASE PROTEIN MJ0367-RELATED"/>
    <property type="match status" value="1"/>
</dbReference>
<sequence length="314" mass="35428">MKVSQVISCYLVSRRSVGVRLESAERTLYQFAKTVGDCEFKRVSPKSVSKFLMGSGSISNSWYLKYKLLNGLYRYAIARGYVDKAPLPSDIPALPPSLTPHVYSTEEIQRLLDATVVINNPCCPLQASSLKSLLILLYGTGLRVSEALSLKISDINLAEKIITVRDTKFYKTRLVPLGERVSEELKHHIIRRNSLPMPDGVDSAVFAIRSGSALGYRQVNDWFVQVRNAARIGAPPGEKKPPRLHDLRHTAAVHRVIHWYRSNEDVQRLLPHLATYLGHIKIKSTQRYLTMTPELLEEASLRFAVYAEMEVDHA</sequence>
<proteinExistence type="predicted"/>
<dbReference type="PANTHER" id="PTHR30349">
    <property type="entry name" value="PHAGE INTEGRASE-RELATED"/>
    <property type="match status" value="1"/>
</dbReference>
<evidence type="ECO:0000256" key="1">
    <source>
        <dbReference type="ARBA" id="ARBA00023125"/>
    </source>
</evidence>
<name>A0A6J6Y0B3_9ZZZZ</name>
<dbReference type="GO" id="GO:0006310">
    <property type="term" value="P:DNA recombination"/>
    <property type="evidence" value="ECO:0007669"/>
    <property type="project" value="UniProtKB-KW"/>
</dbReference>
<dbReference type="AlphaFoldDB" id="A0A6J6Y0B3"/>